<dbReference type="SUPFAM" id="SSF57716">
    <property type="entry name" value="Glucocorticoid receptor-like (DNA-binding domain)"/>
    <property type="match status" value="2"/>
</dbReference>
<dbReference type="PANTHER" id="PTHR24208">
    <property type="entry name" value="LIM/HOMEOBOX PROTEIN LHX"/>
    <property type="match status" value="1"/>
</dbReference>
<dbReference type="FunFam" id="2.10.110.10:FF:000136">
    <property type="entry name" value="LIM domain family"/>
    <property type="match status" value="1"/>
</dbReference>
<dbReference type="GO" id="GO:0030182">
    <property type="term" value="P:neuron differentiation"/>
    <property type="evidence" value="ECO:0007669"/>
    <property type="project" value="TreeGrafter"/>
</dbReference>
<evidence type="ECO:0000313" key="15">
    <source>
        <dbReference type="EMBL" id="JAS33444.1"/>
    </source>
</evidence>
<keyword evidence="6 9" id="KW-0238">DNA-binding</keyword>
<dbReference type="SMART" id="SM00132">
    <property type="entry name" value="LIM"/>
    <property type="match status" value="2"/>
</dbReference>
<dbReference type="PROSITE" id="PS50023">
    <property type="entry name" value="LIM_DOMAIN_2"/>
    <property type="match status" value="2"/>
</dbReference>
<feature type="domain" description="LIM zinc-binding" evidence="13">
    <location>
        <begin position="218"/>
        <end position="280"/>
    </location>
</feature>
<feature type="compositionally biased region" description="Low complexity" evidence="12">
    <location>
        <begin position="47"/>
        <end position="60"/>
    </location>
</feature>
<feature type="region of interest" description="Disordered" evidence="12">
    <location>
        <begin position="324"/>
        <end position="344"/>
    </location>
</feature>
<keyword evidence="3" id="KW-0677">Repeat</keyword>
<evidence type="ECO:0000256" key="9">
    <source>
        <dbReference type="PROSITE-ProRule" id="PRU00108"/>
    </source>
</evidence>
<feature type="domain" description="Homeobox" evidence="14">
    <location>
        <begin position="381"/>
        <end position="441"/>
    </location>
</feature>
<evidence type="ECO:0000256" key="4">
    <source>
        <dbReference type="ARBA" id="ARBA00022833"/>
    </source>
</evidence>
<dbReference type="PROSITE" id="PS50071">
    <property type="entry name" value="HOMEOBOX_2"/>
    <property type="match status" value="1"/>
</dbReference>
<evidence type="ECO:0000259" key="14">
    <source>
        <dbReference type="PROSITE" id="PS50071"/>
    </source>
</evidence>
<evidence type="ECO:0000256" key="7">
    <source>
        <dbReference type="ARBA" id="ARBA00023155"/>
    </source>
</evidence>
<dbReference type="PROSITE" id="PS00478">
    <property type="entry name" value="LIM_DOMAIN_1"/>
    <property type="match status" value="1"/>
</dbReference>
<evidence type="ECO:0000256" key="2">
    <source>
        <dbReference type="ARBA" id="ARBA00022723"/>
    </source>
</evidence>
<dbReference type="CDD" id="cd09369">
    <property type="entry name" value="LIM1_Lhx2_Lhx9"/>
    <property type="match status" value="1"/>
</dbReference>
<feature type="region of interest" description="Disordered" evidence="12">
    <location>
        <begin position="278"/>
        <end position="310"/>
    </location>
</feature>
<dbReference type="SUPFAM" id="SSF46689">
    <property type="entry name" value="Homeodomain-like"/>
    <property type="match status" value="1"/>
</dbReference>
<dbReference type="CDD" id="cd00086">
    <property type="entry name" value="homeodomain"/>
    <property type="match status" value="1"/>
</dbReference>
<keyword evidence="5 10" id="KW-0440">LIM domain</keyword>
<dbReference type="InterPro" id="IPR017970">
    <property type="entry name" value="Homeobox_CS"/>
</dbReference>
<feature type="compositionally biased region" description="Pro residues" evidence="12">
    <location>
        <begin position="278"/>
        <end position="294"/>
    </location>
</feature>
<feature type="domain" description="LIM zinc-binding" evidence="13">
    <location>
        <begin position="156"/>
        <end position="217"/>
    </location>
</feature>
<dbReference type="AlphaFoldDB" id="A0A1B6E6D8"/>
<keyword evidence="8 9" id="KW-0539">Nucleus</keyword>
<gene>
    <name evidence="15" type="ORF">g.8571</name>
</gene>
<evidence type="ECO:0000256" key="10">
    <source>
        <dbReference type="PROSITE-ProRule" id="PRU00125"/>
    </source>
</evidence>
<name>A0A1B6E6D8_9HEMI</name>
<keyword evidence="2 10" id="KW-0479">Metal-binding</keyword>
<evidence type="ECO:0000259" key="13">
    <source>
        <dbReference type="PROSITE" id="PS50023"/>
    </source>
</evidence>
<accession>A0A1B6E6D8</accession>
<dbReference type="CDD" id="cd09377">
    <property type="entry name" value="LIM2_Lhx2_Lhx9"/>
    <property type="match status" value="1"/>
</dbReference>
<dbReference type="EMBL" id="GEDC01003854">
    <property type="protein sequence ID" value="JAS33444.1"/>
    <property type="molecule type" value="Transcribed_RNA"/>
</dbReference>
<dbReference type="GO" id="GO:0005634">
    <property type="term" value="C:nucleus"/>
    <property type="evidence" value="ECO:0007669"/>
    <property type="project" value="UniProtKB-SubCell"/>
</dbReference>
<feature type="compositionally biased region" description="Basic residues" evidence="12">
    <location>
        <begin position="334"/>
        <end position="343"/>
    </location>
</feature>
<dbReference type="SMART" id="SM00389">
    <property type="entry name" value="HOX"/>
    <property type="match status" value="1"/>
</dbReference>
<dbReference type="InterPro" id="IPR001356">
    <property type="entry name" value="HD"/>
</dbReference>
<dbReference type="Gene3D" id="2.10.110.10">
    <property type="entry name" value="Cysteine Rich Protein"/>
    <property type="match status" value="2"/>
</dbReference>
<dbReference type="InterPro" id="IPR050453">
    <property type="entry name" value="LIM_Homeobox_TF"/>
</dbReference>
<evidence type="ECO:0000256" key="5">
    <source>
        <dbReference type="ARBA" id="ARBA00023038"/>
    </source>
</evidence>
<dbReference type="GO" id="GO:0046872">
    <property type="term" value="F:metal ion binding"/>
    <property type="evidence" value="ECO:0007669"/>
    <property type="project" value="UniProtKB-KW"/>
</dbReference>
<evidence type="ECO:0000256" key="11">
    <source>
        <dbReference type="RuleBase" id="RU000682"/>
    </source>
</evidence>
<dbReference type="InterPro" id="IPR009057">
    <property type="entry name" value="Homeodomain-like_sf"/>
</dbReference>
<keyword evidence="4 10" id="KW-0862">Zinc</keyword>
<reference evidence="15" key="1">
    <citation type="submission" date="2015-12" db="EMBL/GenBank/DDBJ databases">
        <title>De novo transcriptome assembly of four potential Pierce s Disease insect vectors from Arizona vineyards.</title>
        <authorList>
            <person name="Tassone E.E."/>
        </authorList>
    </citation>
    <scope>NUCLEOTIDE SEQUENCE</scope>
</reference>
<dbReference type="Gene3D" id="1.10.10.60">
    <property type="entry name" value="Homeodomain-like"/>
    <property type="match status" value="1"/>
</dbReference>
<proteinExistence type="predicted"/>
<evidence type="ECO:0000256" key="8">
    <source>
        <dbReference type="ARBA" id="ARBA00023242"/>
    </source>
</evidence>
<evidence type="ECO:0000256" key="6">
    <source>
        <dbReference type="ARBA" id="ARBA00023125"/>
    </source>
</evidence>
<dbReference type="PROSITE" id="PS00027">
    <property type="entry name" value="HOMEOBOX_1"/>
    <property type="match status" value="1"/>
</dbReference>
<dbReference type="PANTHER" id="PTHR24208:SF168">
    <property type="entry name" value="PROTEIN APTEROUS"/>
    <property type="match status" value="1"/>
</dbReference>
<sequence length="481" mass="53709">MGVYVLHAQNTSGMHWQHHPDRHQMLAAAYDPSRDLSPNLPTTCQDSSGSMSSASSSGLSSCCGFKSETVRDFDSSTEGYDNLSNISQNCRDCGHYEGAREDESPYPSCRKSCQPSFIDRTCDNRHDQPLGLQYHTVEPKQEPPQQGTSPDDEENVVCAGCGRKIADRFYLFAVERRWHSSCLQCCQCRRALDGEITCFARDGNIYCKKDYYRLFGMKRCGRCQAAILASELVMRAREMVFHVHCFTCAICSSALTKGDTFGMRDGAVFCRLHYQELPPNPPSPDDRLPFPPGTPEHHYHPRLGPHQTSPLPPSVADGVKVPNTFFNGTPTPRQKGRPRKRKPKDLEAMTANLDLNADAYLDVAFGPGTPGMGGANGSHHQRTKRMRTSFKHHQLRTMKSYFAINHNPDAKDLKQLSQKTGLPKRVLQVWFQNARAKWRRMMLKQEGGGGKAGDKCSESSAASLEAAYHLPPHGSPQHYLS</sequence>
<dbReference type="InterPro" id="IPR001781">
    <property type="entry name" value="Znf_LIM"/>
</dbReference>
<protein>
    <recommendedName>
        <fullName evidence="16">Apterous</fullName>
    </recommendedName>
</protein>
<keyword evidence="7 9" id="KW-0371">Homeobox</keyword>
<evidence type="ECO:0000256" key="12">
    <source>
        <dbReference type="SAM" id="MobiDB-lite"/>
    </source>
</evidence>
<dbReference type="GO" id="GO:0000977">
    <property type="term" value="F:RNA polymerase II transcription regulatory region sequence-specific DNA binding"/>
    <property type="evidence" value="ECO:0007669"/>
    <property type="project" value="TreeGrafter"/>
</dbReference>
<dbReference type="Pfam" id="PF00046">
    <property type="entry name" value="Homeodomain"/>
    <property type="match status" value="1"/>
</dbReference>
<evidence type="ECO:0000256" key="1">
    <source>
        <dbReference type="ARBA" id="ARBA00004123"/>
    </source>
</evidence>
<dbReference type="Pfam" id="PF00412">
    <property type="entry name" value="LIM"/>
    <property type="match status" value="2"/>
</dbReference>
<feature type="non-terminal residue" evidence="15">
    <location>
        <position position="481"/>
    </location>
</feature>
<organism evidence="15">
    <name type="scientific">Clastoptera arizonana</name>
    <name type="common">Arizona spittle bug</name>
    <dbReference type="NCBI Taxonomy" id="38151"/>
    <lineage>
        <taxon>Eukaryota</taxon>
        <taxon>Metazoa</taxon>
        <taxon>Ecdysozoa</taxon>
        <taxon>Arthropoda</taxon>
        <taxon>Hexapoda</taxon>
        <taxon>Insecta</taxon>
        <taxon>Pterygota</taxon>
        <taxon>Neoptera</taxon>
        <taxon>Paraneoptera</taxon>
        <taxon>Hemiptera</taxon>
        <taxon>Auchenorrhyncha</taxon>
        <taxon>Cercopoidea</taxon>
        <taxon>Clastopteridae</taxon>
        <taxon>Clastoptera</taxon>
    </lineage>
</organism>
<feature type="region of interest" description="Disordered" evidence="12">
    <location>
        <begin position="40"/>
        <end position="60"/>
    </location>
</feature>
<evidence type="ECO:0000256" key="3">
    <source>
        <dbReference type="ARBA" id="ARBA00022737"/>
    </source>
</evidence>
<dbReference type="FunFam" id="2.10.110.10:FF:000033">
    <property type="entry name" value="LIM/homeobox protein Lhx9 isoform X2"/>
    <property type="match status" value="1"/>
</dbReference>
<dbReference type="GO" id="GO:0000981">
    <property type="term" value="F:DNA-binding transcription factor activity, RNA polymerase II-specific"/>
    <property type="evidence" value="ECO:0007669"/>
    <property type="project" value="InterPro"/>
</dbReference>
<evidence type="ECO:0008006" key="16">
    <source>
        <dbReference type="Google" id="ProtNLM"/>
    </source>
</evidence>
<dbReference type="FunFam" id="1.10.10.60:FF:000027">
    <property type="entry name" value="LIM/homeobox protein Lhx9"/>
    <property type="match status" value="1"/>
</dbReference>
<comment type="subcellular location">
    <subcellularLocation>
        <location evidence="1 9 11">Nucleus</location>
    </subcellularLocation>
</comment>
<feature type="DNA-binding region" description="Homeobox" evidence="9">
    <location>
        <begin position="383"/>
        <end position="442"/>
    </location>
</feature>